<keyword evidence="3" id="KW-1185">Reference proteome</keyword>
<sequence length="177" mass="19195">MAILSPATAARSAHPPPQAFPKLNAKNFQSPSLIPINSQFQFLSLRSNSNAHPRRLHAALSPQPAPQSDPPPEKDPVRPGGIFGTLSGLQDRVQIFLAVSGCLYSSGLLHGMEGTMVAVDQTRDLDLEDDIYLLGDWDQDLVTFVGSPTEAKPDLKLKLPTLEWVQTSVSGRVFELA</sequence>
<dbReference type="PANTHER" id="PTHR37706:SF2">
    <property type="entry name" value="TRANSMEMBRANE PROTEIN"/>
    <property type="match status" value="1"/>
</dbReference>
<dbReference type="AlphaFoldDB" id="A0A6A6LJ67"/>
<dbReference type="Proteomes" id="UP000467840">
    <property type="component" value="Chromosome 4"/>
</dbReference>
<comment type="caution">
    <text evidence="2">The sequence shown here is derived from an EMBL/GenBank/DDBJ whole genome shotgun (WGS) entry which is preliminary data.</text>
</comment>
<proteinExistence type="predicted"/>
<name>A0A6A6LJ67_HEVBR</name>
<reference evidence="2 3" key="1">
    <citation type="journal article" date="2020" name="Mol. Plant">
        <title>The Chromosome-Based Rubber Tree Genome Provides New Insights into Spurge Genome Evolution and Rubber Biosynthesis.</title>
        <authorList>
            <person name="Liu J."/>
            <person name="Shi C."/>
            <person name="Shi C.C."/>
            <person name="Li W."/>
            <person name="Zhang Q.J."/>
            <person name="Zhang Y."/>
            <person name="Li K."/>
            <person name="Lu H.F."/>
            <person name="Shi C."/>
            <person name="Zhu S.T."/>
            <person name="Xiao Z.Y."/>
            <person name="Nan H."/>
            <person name="Yue Y."/>
            <person name="Zhu X.G."/>
            <person name="Wu Y."/>
            <person name="Hong X.N."/>
            <person name="Fan G.Y."/>
            <person name="Tong Y."/>
            <person name="Zhang D."/>
            <person name="Mao C.L."/>
            <person name="Liu Y.L."/>
            <person name="Hao S.J."/>
            <person name="Liu W.Q."/>
            <person name="Lv M.Q."/>
            <person name="Zhang H.B."/>
            <person name="Liu Y."/>
            <person name="Hu-Tang G.R."/>
            <person name="Wang J.P."/>
            <person name="Wang J.H."/>
            <person name="Sun Y.H."/>
            <person name="Ni S.B."/>
            <person name="Chen W.B."/>
            <person name="Zhang X.C."/>
            <person name="Jiao Y.N."/>
            <person name="Eichler E.E."/>
            <person name="Li G.H."/>
            <person name="Liu X."/>
            <person name="Gao L.Z."/>
        </authorList>
    </citation>
    <scope>NUCLEOTIDE SEQUENCE [LARGE SCALE GENOMIC DNA]</scope>
    <source>
        <strain evidence="3">cv. GT1</strain>
        <tissue evidence="2">Leaf</tissue>
    </source>
</reference>
<dbReference type="PANTHER" id="PTHR37706">
    <property type="entry name" value="TRANSMEMBRANE PROTEIN"/>
    <property type="match status" value="1"/>
</dbReference>
<organism evidence="2 3">
    <name type="scientific">Hevea brasiliensis</name>
    <name type="common">Para rubber tree</name>
    <name type="synonym">Siphonia brasiliensis</name>
    <dbReference type="NCBI Taxonomy" id="3981"/>
    <lineage>
        <taxon>Eukaryota</taxon>
        <taxon>Viridiplantae</taxon>
        <taxon>Streptophyta</taxon>
        <taxon>Embryophyta</taxon>
        <taxon>Tracheophyta</taxon>
        <taxon>Spermatophyta</taxon>
        <taxon>Magnoliopsida</taxon>
        <taxon>eudicotyledons</taxon>
        <taxon>Gunneridae</taxon>
        <taxon>Pentapetalae</taxon>
        <taxon>rosids</taxon>
        <taxon>fabids</taxon>
        <taxon>Malpighiales</taxon>
        <taxon>Euphorbiaceae</taxon>
        <taxon>Crotonoideae</taxon>
        <taxon>Micrandreae</taxon>
        <taxon>Hevea</taxon>
    </lineage>
</organism>
<evidence type="ECO:0000313" key="2">
    <source>
        <dbReference type="EMBL" id="KAF2299669.1"/>
    </source>
</evidence>
<evidence type="ECO:0000256" key="1">
    <source>
        <dbReference type="SAM" id="MobiDB-lite"/>
    </source>
</evidence>
<feature type="region of interest" description="Disordered" evidence="1">
    <location>
        <begin position="1"/>
        <end position="25"/>
    </location>
</feature>
<dbReference type="EMBL" id="JAAGAX010000010">
    <property type="protein sequence ID" value="KAF2299669.1"/>
    <property type="molecule type" value="Genomic_DNA"/>
</dbReference>
<evidence type="ECO:0000313" key="3">
    <source>
        <dbReference type="Proteomes" id="UP000467840"/>
    </source>
</evidence>
<accession>A0A6A6LJ67</accession>
<gene>
    <name evidence="2" type="ORF">GH714_002298</name>
</gene>
<protein>
    <submittedName>
        <fullName evidence="2">Uncharacterized protein</fullName>
    </submittedName>
</protein>
<feature type="region of interest" description="Disordered" evidence="1">
    <location>
        <begin position="54"/>
        <end position="80"/>
    </location>
</feature>